<dbReference type="Gene3D" id="3.40.50.10420">
    <property type="entry name" value="NagB/RpiA/CoA transferase-like"/>
    <property type="match status" value="1"/>
</dbReference>
<dbReference type="InterPro" id="IPR024185">
    <property type="entry name" value="FTHF_cligase-like_sf"/>
</dbReference>
<organism evidence="2 3">
    <name type="scientific">Anseongella ginsenosidimutans</name>
    <dbReference type="NCBI Taxonomy" id="496056"/>
    <lineage>
        <taxon>Bacteria</taxon>
        <taxon>Pseudomonadati</taxon>
        <taxon>Bacteroidota</taxon>
        <taxon>Sphingobacteriia</taxon>
        <taxon>Sphingobacteriales</taxon>
        <taxon>Sphingobacteriaceae</taxon>
        <taxon>Anseongella</taxon>
    </lineage>
</organism>
<evidence type="ECO:0000313" key="2">
    <source>
        <dbReference type="EMBL" id="TCS87675.1"/>
    </source>
</evidence>
<name>A0A4R3KTP1_9SPHI</name>
<reference evidence="2 3" key="1">
    <citation type="submission" date="2019-03" db="EMBL/GenBank/DDBJ databases">
        <title>Genomic Encyclopedia of Type Strains, Phase IV (KMG-IV): sequencing the most valuable type-strain genomes for metagenomic binning, comparative biology and taxonomic classification.</title>
        <authorList>
            <person name="Goeker M."/>
        </authorList>
    </citation>
    <scope>NUCLEOTIDE SEQUENCE [LARGE SCALE GENOMIC DNA]</scope>
    <source>
        <strain evidence="2 3">DSM 21100</strain>
    </source>
</reference>
<comment type="caution">
    <text evidence="2">The sequence shown here is derived from an EMBL/GenBank/DDBJ whole genome shotgun (WGS) entry which is preliminary data.</text>
</comment>
<proteinExistence type="predicted"/>
<evidence type="ECO:0000313" key="3">
    <source>
        <dbReference type="Proteomes" id="UP000295807"/>
    </source>
</evidence>
<dbReference type="OrthoDB" id="9794157at2"/>
<protein>
    <submittedName>
        <fullName evidence="2">L-lactate dehydrogenase complex protein LldG</fullName>
    </submittedName>
</protein>
<dbReference type="SUPFAM" id="SSF100950">
    <property type="entry name" value="NagB/RpiA/CoA transferase-like"/>
    <property type="match status" value="1"/>
</dbReference>
<dbReference type="InterPro" id="IPR003741">
    <property type="entry name" value="LUD_dom"/>
</dbReference>
<dbReference type="AlphaFoldDB" id="A0A4R3KTP1"/>
<dbReference type="InterPro" id="IPR037171">
    <property type="entry name" value="NagB/RpiA_transferase-like"/>
</dbReference>
<dbReference type="Pfam" id="PF02589">
    <property type="entry name" value="LUD_dom"/>
    <property type="match status" value="1"/>
</dbReference>
<accession>A0A4R3KTP1</accession>
<dbReference type="PANTHER" id="PTHR43682:SF1">
    <property type="entry name" value="LACTATE UTILIZATION PROTEIN C"/>
    <property type="match status" value="1"/>
</dbReference>
<evidence type="ECO:0000259" key="1">
    <source>
        <dbReference type="Pfam" id="PF02589"/>
    </source>
</evidence>
<sequence length="223" mass="24781">MREKSERFKRGKMGIHQTREIILKKIRMALLNAVEQPYPGQEAHYPVFETSGADLCEQFASEFRALQGEVIFCKEKKEFVSKLEALVSEKKWTNVACLSAALTESLRLHILPFINAEGEPDAGITGCEFLIARTGTVAMSSGQSSGRAFSVYSPVHIVLAERSQVLPDLEDAFEAFGNKFSDEWPSALFFASGPSRTGDIEKTLVLGVHGPIEVYVFILDDKF</sequence>
<keyword evidence="3" id="KW-1185">Reference proteome</keyword>
<dbReference type="PANTHER" id="PTHR43682">
    <property type="entry name" value="LACTATE UTILIZATION PROTEIN C"/>
    <property type="match status" value="1"/>
</dbReference>
<feature type="domain" description="LUD" evidence="1">
    <location>
        <begin position="121"/>
        <end position="219"/>
    </location>
</feature>
<dbReference type="EMBL" id="SMAD01000004">
    <property type="protein sequence ID" value="TCS87675.1"/>
    <property type="molecule type" value="Genomic_DNA"/>
</dbReference>
<dbReference type="Proteomes" id="UP000295807">
    <property type="component" value="Unassembled WGS sequence"/>
</dbReference>
<gene>
    <name evidence="2" type="ORF">EDD80_10422</name>
</gene>